<protein>
    <submittedName>
        <fullName evidence="2">Haloacid dehalogenase-like hydrolase</fullName>
    </submittedName>
</protein>
<dbReference type="InterPro" id="IPR036412">
    <property type="entry name" value="HAD-like_sf"/>
</dbReference>
<dbReference type="Gene3D" id="3.40.50.1000">
    <property type="entry name" value="HAD superfamily/HAD-like"/>
    <property type="match status" value="1"/>
</dbReference>
<name>A0ABT6B5J7_9GAMM</name>
<dbReference type="Pfam" id="PF12710">
    <property type="entry name" value="HAD"/>
    <property type="match status" value="1"/>
</dbReference>
<evidence type="ECO:0000256" key="1">
    <source>
        <dbReference type="SAM" id="Phobius"/>
    </source>
</evidence>
<dbReference type="SUPFAM" id="SSF56784">
    <property type="entry name" value="HAD-like"/>
    <property type="match status" value="1"/>
</dbReference>
<keyword evidence="1" id="KW-0812">Transmembrane</keyword>
<evidence type="ECO:0000313" key="2">
    <source>
        <dbReference type="EMBL" id="MDF4023408.1"/>
    </source>
</evidence>
<sequence>MTQGMDTVAAEAAADTRRVVLFDFDGVIVRHQTLELYFRERLSGFGRWRLLLALPVLPFVPMLLPRVGGSRFLGRLFLRVTTFGRREATYRRHIAAFGRTYARRPGVFVRDAVAALRRHQSMGDRVIIVTGNDATLVQAILDEVNLGGCELVASRTKGGLFGMRFVVHNVDTAKPLSLQRAGVPRPCAVAYGDSLSDLPMLRLADAPRLVNAREKTIKKMRKALGDRLDTLDWF</sequence>
<dbReference type="EMBL" id="JARJJS010000001">
    <property type="protein sequence ID" value="MDF4023408.1"/>
    <property type="molecule type" value="Genomic_DNA"/>
</dbReference>
<keyword evidence="1" id="KW-0472">Membrane</keyword>
<evidence type="ECO:0000313" key="3">
    <source>
        <dbReference type="Proteomes" id="UP001528850"/>
    </source>
</evidence>
<gene>
    <name evidence="2" type="ORF">P3W24_00265</name>
</gene>
<reference evidence="2 3" key="1">
    <citation type="journal article" date="2024" name="Curr. Microbiol.">
        <title>Luteibacter sahnii sp. nov., A Novel Yellow-Colored Xanthomonadin Pigment Producing Probiotic Bacterium from Healthy Rice Seed Microbiome.</title>
        <authorList>
            <person name="Jaiswal G."/>
            <person name="Rana R."/>
            <person name="Nayak P.K."/>
            <person name="Chouhan R."/>
            <person name="Gandhi S.G."/>
            <person name="Patel H.K."/>
            <person name="Patil P.B."/>
        </authorList>
    </citation>
    <scope>NUCLEOTIDE SEQUENCE [LARGE SCALE GENOMIC DNA]</scope>
    <source>
        <strain evidence="2 3">PPL201</strain>
    </source>
</reference>
<keyword evidence="1" id="KW-1133">Transmembrane helix</keyword>
<accession>A0ABT6B5J7</accession>
<organism evidence="2 3">
    <name type="scientific">Luteibacter sahnii</name>
    <dbReference type="NCBI Taxonomy" id="3021977"/>
    <lineage>
        <taxon>Bacteria</taxon>
        <taxon>Pseudomonadati</taxon>
        <taxon>Pseudomonadota</taxon>
        <taxon>Gammaproteobacteria</taxon>
        <taxon>Lysobacterales</taxon>
        <taxon>Rhodanobacteraceae</taxon>
        <taxon>Luteibacter</taxon>
    </lineage>
</organism>
<proteinExistence type="predicted"/>
<dbReference type="Proteomes" id="UP001528850">
    <property type="component" value="Unassembled WGS sequence"/>
</dbReference>
<feature type="transmembrane region" description="Helical" evidence="1">
    <location>
        <begin position="48"/>
        <end position="69"/>
    </location>
</feature>
<keyword evidence="3" id="KW-1185">Reference proteome</keyword>
<dbReference type="InterPro" id="IPR023214">
    <property type="entry name" value="HAD_sf"/>
</dbReference>
<comment type="caution">
    <text evidence="2">The sequence shown here is derived from an EMBL/GenBank/DDBJ whole genome shotgun (WGS) entry which is preliminary data.</text>
</comment>